<keyword evidence="1" id="KW-0805">Transcription regulation</keyword>
<dbReference type="Proteomes" id="UP000182258">
    <property type="component" value="Unassembled WGS sequence"/>
</dbReference>
<dbReference type="RefSeq" id="WP_143078014.1">
    <property type="nucleotide sequence ID" value="NZ_FOMB01000002.1"/>
</dbReference>
<name>A0A1I1GJK3_9HYPH</name>
<feature type="domain" description="HTH lacI-type" evidence="4">
    <location>
        <begin position="5"/>
        <end position="61"/>
    </location>
</feature>
<dbReference type="EMBL" id="FOMB01000002">
    <property type="protein sequence ID" value="SFC11957.1"/>
    <property type="molecule type" value="Genomic_DNA"/>
</dbReference>
<evidence type="ECO:0000256" key="2">
    <source>
        <dbReference type="ARBA" id="ARBA00023125"/>
    </source>
</evidence>
<evidence type="ECO:0000313" key="5">
    <source>
        <dbReference type="EMBL" id="SFC11957.1"/>
    </source>
</evidence>
<dbReference type="Pfam" id="PF13377">
    <property type="entry name" value="Peripla_BP_3"/>
    <property type="match status" value="1"/>
</dbReference>
<dbReference type="PROSITE" id="PS50932">
    <property type="entry name" value="HTH_LACI_2"/>
    <property type="match status" value="1"/>
</dbReference>
<sequence>MKNRVKMVDIARAANVSRTAVSLILNQIPGMRIAPATRQRVLNIARELGYDPGPRLENLGQENKRLFGVLINEISSAYPIDLIYGLQSWANGQGVQIIIQVSDGIPDRELAALDNFARFGVQGVVYASSFSAIAEPPEALGSFRHVMLNCRREDSSGFAVLPAERHGGAVATQHLVDIGRRRIATITGDPWQFASRERLAGYRRTLNKAGLNLGKTYEGVSDWGHVSGYRAARELFALDQPPDAIFGQNDIIIRGVLAAARDAGLRVPQDLALVGYDDREFAKFQEITSITLPFVEMAERALGELAGIGELGSKTVFLPGTLVPRGSSIDTTTGLPT</sequence>
<evidence type="ECO:0000259" key="4">
    <source>
        <dbReference type="PROSITE" id="PS50932"/>
    </source>
</evidence>
<dbReference type="SUPFAM" id="SSF47413">
    <property type="entry name" value="lambda repressor-like DNA-binding domains"/>
    <property type="match status" value="1"/>
</dbReference>
<organism evidence="5 6">
    <name type="scientific">Devosia psychrophila</name>
    <dbReference type="NCBI Taxonomy" id="728005"/>
    <lineage>
        <taxon>Bacteria</taxon>
        <taxon>Pseudomonadati</taxon>
        <taxon>Pseudomonadota</taxon>
        <taxon>Alphaproteobacteria</taxon>
        <taxon>Hyphomicrobiales</taxon>
        <taxon>Devosiaceae</taxon>
        <taxon>Devosia</taxon>
    </lineage>
</organism>
<proteinExistence type="predicted"/>
<evidence type="ECO:0000256" key="1">
    <source>
        <dbReference type="ARBA" id="ARBA00023015"/>
    </source>
</evidence>
<dbReference type="GO" id="GO:0003700">
    <property type="term" value="F:DNA-binding transcription factor activity"/>
    <property type="evidence" value="ECO:0007669"/>
    <property type="project" value="TreeGrafter"/>
</dbReference>
<dbReference type="CDD" id="cd06288">
    <property type="entry name" value="PBP1_sucrose_transcription_regulator"/>
    <property type="match status" value="1"/>
</dbReference>
<keyword evidence="2" id="KW-0238">DNA-binding</keyword>
<dbReference type="SUPFAM" id="SSF53822">
    <property type="entry name" value="Periplasmic binding protein-like I"/>
    <property type="match status" value="1"/>
</dbReference>
<dbReference type="Pfam" id="PF00356">
    <property type="entry name" value="LacI"/>
    <property type="match status" value="1"/>
</dbReference>
<dbReference type="InterPro" id="IPR010982">
    <property type="entry name" value="Lambda_DNA-bd_dom_sf"/>
</dbReference>
<dbReference type="PANTHER" id="PTHR30146">
    <property type="entry name" value="LACI-RELATED TRANSCRIPTIONAL REPRESSOR"/>
    <property type="match status" value="1"/>
</dbReference>
<keyword evidence="3" id="KW-0804">Transcription</keyword>
<dbReference type="InterPro" id="IPR028082">
    <property type="entry name" value="Peripla_BP_I"/>
</dbReference>
<dbReference type="Gene3D" id="3.40.50.2300">
    <property type="match status" value="2"/>
</dbReference>
<accession>A0A1I1GJK3</accession>
<evidence type="ECO:0000313" key="6">
    <source>
        <dbReference type="Proteomes" id="UP000182258"/>
    </source>
</evidence>
<dbReference type="InterPro" id="IPR046335">
    <property type="entry name" value="LacI/GalR-like_sensor"/>
</dbReference>
<dbReference type="InterPro" id="IPR000843">
    <property type="entry name" value="HTH_LacI"/>
</dbReference>
<protein>
    <submittedName>
        <fullName evidence="5">Transcriptional regulator, LacI family</fullName>
    </submittedName>
</protein>
<dbReference type="SMART" id="SM00354">
    <property type="entry name" value="HTH_LACI"/>
    <property type="match status" value="1"/>
</dbReference>
<dbReference type="STRING" id="728005.SAMN04488059_102200"/>
<dbReference type="Gene3D" id="1.10.260.40">
    <property type="entry name" value="lambda repressor-like DNA-binding domains"/>
    <property type="match status" value="1"/>
</dbReference>
<dbReference type="PANTHER" id="PTHR30146:SF109">
    <property type="entry name" value="HTH-TYPE TRANSCRIPTIONAL REGULATOR GALS"/>
    <property type="match status" value="1"/>
</dbReference>
<dbReference type="GO" id="GO:0000976">
    <property type="term" value="F:transcription cis-regulatory region binding"/>
    <property type="evidence" value="ECO:0007669"/>
    <property type="project" value="TreeGrafter"/>
</dbReference>
<dbReference type="AlphaFoldDB" id="A0A1I1GJK3"/>
<dbReference type="OrthoDB" id="9798934at2"/>
<evidence type="ECO:0000256" key="3">
    <source>
        <dbReference type="ARBA" id="ARBA00023163"/>
    </source>
</evidence>
<gene>
    <name evidence="5" type="ORF">SAMN04488059_102200</name>
</gene>
<dbReference type="CDD" id="cd01392">
    <property type="entry name" value="HTH_LacI"/>
    <property type="match status" value="1"/>
</dbReference>
<reference evidence="5 6" key="1">
    <citation type="submission" date="2016-10" db="EMBL/GenBank/DDBJ databases">
        <authorList>
            <person name="de Groot N.N."/>
        </authorList>
    </citation>
    <scope>NUCLEOTIDE SEQUENCE [LARGE SCALE GENOMIC DNA]</scope>
    <source>
        <strain evidence="5 6">CGMCC 1.10210</strain>
    </source>
</reference>